<sequence>MDDFYEANAEWYGALTAAWQEPTNAAVRSLVGWIDGGTAVDIGSGVGYCLPVLRELGAERLYAVEPSRAMRTGLVATVARDPDLLARTTVVGAAVPEALDRLPGEWNAVVMLNAIGHLTDDGRTRLWTALDERLAPRGRFVVALQPPESATTIPWTDFGTVAIGDDRIRTRGRAEPLDRHRVEWTMEWTLQDRDGREREQRTAVHVWRALSVTDLADEAEAHGMARLETAGDGMFVGFGRLG</sequence>
<dbReference type="InterPro" id="IPR029063">
    <property type="entry name" value="SAM-dependent_MTases_sf"/>
</dbReference>
<reference evidence="1 2" key="1">
    <citation type="submission" date="2011-11" db="EMBL/GenBank/DDBJ databases">
        <title>Whole genome shotgun sequence of Gordonia araii NBRC 100433.</title>
        <authorList>
            <person name="Yoshida Y."/>
            <person name="Hosoyama A."/>
            <person name="Tsuchikane K."/>
            <person name="Katsumata H."/>
            <person name="Yamazaki S."/>
            <person name="Fujita N."/>
        </authorList>
    </citation>
    <scope>NUCLEOTIDE SEQUENCE [LARGE SCALE GENOMIC DNA]</scope>
    <source>
        <strain evidence="1 2">NBRC 100433</strain>
    </source>
</reference>
<comment type="caution">
    <text evidence="1">The sequence shown here is derived from an EMBL/GenBank/DDBJ whole genome shotgun (WGS) entry which is preliminary data.</text>
</comment>
<evidence type="ECO:0000313" key="1">
    <source>
        <dbReference type="EMBL" id="GAB08646.1"/>
    </source>
</evidence>
<evidence type="ECO:0008006" key="3">
    <source>
        <dbReference type="Google" id="ProtNLM"/>
    </source>
</evidence>
<name>G7GYH1_9ACTN</name>
<dbReference type="SUPFAM" id="SSF53335">
    <property type="entry name" value="S-adenosyl-L-methionine-dependent methyltransferases"/>
    <property type="match status" value="1"/>
</dbReference>
<protein>
    <recommendedName>
        <fullName evidence="3">Methyltransferase domain-containing protein</fullName>
    </recommendedName>
</protein>
<dbReference type="AlphaFoldDB" id="G7GYH1"/>
<dbReference type="Gene3D" id="3.40.50.150">
    <property type="entry name" value="Vaccinia Virus protein VP39"/>
    <property type="match status" value="1"/>
</dbReference>
<proteinExistence type="predicted"/>
<dbReference type="RefSeq" id="WP_007320723.1">
    <property type="nucleotide sequence ID" value="NZ_BAEE01000013.1"/>
</dbReference>
<dbReference type="CDD" id="cd02440">
    <property type="entry name" value="AdoMet_MTases"/>
    <property type="match status" value="1"/>
</dbReference>
<organism evidence="1 2">
    <name type="scientific">Gordonia araii NBRC 100433</name>
    <dbReference type="NCBI Taxonomy" id="1073574"/>
    <lineage>
        <taxon>Bacteria</taxon>
        <taxon>Bacillati</taxon>
        <taxon>Actinomycetota</taxon>
        <taxon>Actinomycetes</taxon>
        <taxon>Mycobacteriales</taxon>
        <taxon>Gordoniaceae</taxon>
        <taxon>Gordonia</taxon>
    </lineage>
</organism>
<dbReference type="Proteomes" id="UP000035088">
    <property type="component" value="Unassembled WGS sequence"/>
</dbReference>
<accession>G7GYH1</accession>
<keyword evidence="2" id="KW-1185">Reference proteome</keyword>
<dbReference type="OrthoDB" id="4528595at2"/>
<gene>
    <name evidence="1" type="ORF">GOARA_013_00900</name>
</gene>
<dbReference type="EMBL" id="BAEE01000013">
    <property type="protein sequence ID" value="GAB08646.1"/>
    <property type="molecule type" value="Genomic_DNA"/>
</dbReference>
<dbReference type="Pfam" id="PF13489">
    <property type="entry name" value="Methyltransf_23"/>
    <property type="match status" value="1"/>
</dbReference>
<evidence type="ECO:0000313" key="2">
    <source>
        <dbReference type="Proteomes" id="UP000035088"/>
    </source>
</evidence>
<dbReference type="STRING" id="1073574.GOARA_013_00900"/>